<keyword evidence="12" id="KW-0732">Signal</keyword>
<name>A0A2A2LNL1_9BILA</name>
<dbReference type="Pfam" id="PF01406">
    <property type="entry name" value="tRNA-synt_1e"/>
    <property type="match status" value="1"/>
</dbReference>
<evidence type="ECO:0000256" key="9">
    <source>
        <dbReference type="ARBA" id="ARBA00023146"/>
    </source>
</evidence>
<dbReference type="OrthoDB" id="438179at2759"/>
<evidence type="ECO:0000256" key="8">
    <source>
        <dbReference type="ARBA" id="ARBA00022917"/>
    </source>
</evidence>
<keyword evidence="7" id="KW-0067">ATP-binding</keyword>
<keyword evidence="6" id="KW-0862">Zinc</keyword>
<keyword evidence="3" id="KW-0436">Ligase</keyword>
<comment type="caution">
    <text evidence="14">The sequence shown here is derived from an EMBL/GenBank/DDBJ whole genome shotgun (WGS) entry which is preliminary data.</text>
</comment>
<dbReference type="GO" id="GO:0005524">
    <property type="term" value="F:ATP binding"/>
    <property type="evidence" value="ECO:0007669"/>
    <property type="project" value="UniProtKB-KW"/>
</dbReference>
<dbReference type="AlphaFoldDB" id="A0A2A2LNL1"/>
<dbReference type="GO" id="GO:0006423">
    <property type="term" value="P:cysteinyl-tRNA aminoacylation"/>
    <property type="evidence" value="ECO:0007669"/>
    <property type="project" value="InterPro"/>
</dbReference>
<dbReference type="SUPFAM" id="SSF52374">
    <property type="entry name" value="Nucleotidylyl transferase"/>
    <property type="match status" value="1"/>
</dbReference>
<evidence type="ECO:0000256" key="11">
    <source>
        <dbReference type="SAM" id="Coils"/>
    </source>
</evidence>
<evidence type="ECO:0000256" key="6">
    <source>
        <dbReference type="ARBA" id="ARBA00022833"/>
    </source>
</evidence>
<sequence>MLPFLGALIATILRWSSRVCNFLQASFDSVFLRIQPLSSALELPNMAETMGPVAVKRSQKPWSVPVNTREPPKLLLYNSLTRQKELFVPNEGRRVKWYVCGPTVYDSSHMGHARTYLGMDILRRVMMDYFNYDVQFVMNITDIDDKIIKRARQRYLLTNYLDESQEAPDVKKVCSDVLEALEHFKKKYDDELDPDKKKMYDVMLKKVNDSAEKLRQAMENKTDEVDTYKGMVLNEARDVLSEWLDARYGKDVVDHSVFDNLAKTYEKEYFADMARLHILPVDVLTRVSEYVYFDTAVFEKNPKHFYAKLVPEAFGDSEAMLKNMREGEGELSMSADKLETKRNANDFALWKSSKAGEPFWDSPWGKGRPGWHIECSVMCSAICGEKLDIHAGGFDLKFPHHDNEIAQCEAHNDDPHWVNYFLHCGTLRIQGMKMSKSLKNFITIREALKQYSARQLRFLFLMHNWNDPLDYRFEFS</sequence>
<reference evidence="14 15" key="1">
    <citation type="journal article" date="2017" name="Curr. Biol.">
        <title>Genome architecture and evolution of a unichromosomal asexual nematode.</title>
        <authorList>
            <person name="Fradin H."/>
            <person name="Zegar C."/>
            <person name="Gutwein M."/>
            <person name="Lucas J."/>
            <person name="Kovtun M."/>
            <person name="Corcoran D."/>
            <person name="Baugh L.R."/>
            <person name="Kiontke K."/>
            <person name="Gunsalus K."/>
            <person name="Fitch D.H."/>
            <person name="Piano F."/>
        </authorList>
    </citation>
    <scope>NUCLEOTIDE SEQUENCE [LARGE SCALE GENOMIC DNA]</scope>
    <source>
        <strain evidence="14">PF1309</strain>
    </source>
</reference>
<evidence type="ECO:0000256" key="12">
    <source>
        <dbReference type="SAM" id="SignalP"/>
    </source>
</evidence>
<evidence type="ECO:0000259" key="13">
    <source>
        <dbReference type="Pfam" id="PF01406"/>
    </source>
</evidence>
<comment type="cofactor">
    <cofactor evidence="1">
        <name>Zn(2+)</name>
        <dbReference type="ChEBI" id="CHEBI:29105"/>
    </cofactor>
</comment>
<evidence type="ECO:0000256" key="7">
    <source>
        <dbReference type="ARBA" id="ARBA00022840"/>
    </source>
</evidence>
<keyword evidence="5" id="KW-0547">Nucleotide-binding</keyword>
<protein>
    <recommendedName>
        <fullName evidence="2">cysteine--tRNA ligase</fullName>
        <ecNumber evidence="2">6.1.1.16</ecNumber>
    </recommendedName>
    <alternativeName>
        <fullName evidence="10">Cysteinyl-tRNA synthetase</fullName>
    </alternativeName>
</protein>
<dbReference type="InterPro" id="IPR015803">
    <property type="entry name" value="Cys-tRNA-ligase"/>
</dbReference>
<evidence type="ECO:0000313" key="15">
    <source>
        <dbReference type="Proteomes" id="UP000218231"/>
    </source>
</evidence>
<dbReference type="NCBIfam" id="TIGR00435">
    <property type="entry name" value="cysS"/>
    <property type="match status" value="1"/>
</dbReference>
<feature type="chain" id="PRO_5012019491" description="cysteine--tRNA ligase" evidence="12">
    <location>
        <begin position="19"/>
        <end position="476"/>
    </location>
</feature>
<dbReference type="EC" id="6.1.1.16" evidence="2"/>
<feature type="domain" description="tRNA synthetases class I catalytic" evidence="13">
    <location>
        <begin position="87"/>
        <end position="472"/>
    </location>
</feature>
<dbReference type="GO" id="GO:0046872">
    <property type="term" value="F:metal ion binding"/>
    <property type="evidence" value="ECO:0007669"/>
    <property type="project" value="UniProtKB-KW"/>
</dbReference>
<feature type="signal peptide" evidence="12">
    <location>
        <begin position="1"/>
        <end position="18"/>
    </location>
</feature>
<dbReference type="PRINTS" id="PR00983">
    <property type="entry name" value="TRNASYNTHCYS"/>
</dbReference>
<feature type="coiled-coil region" evidence="11">
    <location>
        <begin position="204"/>
        <end position="231"/>
    </location>
</feature>
<dbReference type="GO" id="GO:0004817">
    <property type="term" value="F:cysteine-tRNA ligase activity"/>
    <property type="evidence" value="ECO:0007669"/>
    <property type="project" value="UniProtKB-EC"/>
</dbReference>
<evidence type="ECO:0000256" key="2">
    <source>
        <dbReference type="ARBA" id="ARBA00012832"/>
    </source>
</evidence>
<organism evidence="14 15">
    <name type="scientific">Diploscapter pachys</name>
    <dbReference type="NCBI Taxonomy" id="2018661"/>
    <lineage>
        <taxon>Eukaryota</taxon>
        <taxon>Metazoa</taxon>
        <taxon>Ecdysozoa</taxon>
        <taxon>Nematoda</taxon>
        <taxon>Chromadorea</taxon>
        <taxon>Rhabditida</taxon>
        <taxon>Rhabditina</taxon>
        <taxon>Rhabditomorpha</taxon>
        <taxon>Rhabditoidea</taxon>
        <taxon>Rhabditidae</taxon>
        <taxon>Diploscapter</taxon>
    </lineage>
</organism>
<keyword evidence="15" id="KW-1185">Reference proteome</keyword>
<dbReference type="Gene3D" id="3.40.50.620">
    <property type="entry name" value="HUPs"/>
    <property type="match status" value="1"/>
</dbReference>
<dbReference type="PANTHER" id="PTHR10890">
    <property type="entry name" value="CYSTEINYL-TRNA SYNTHETASE"/>
    <property type="match status" value="1"/>
</dbReference>
<dbReference type="STRING" id="2018661.A0A2A2LNL1"/>
<gene>
    <name evidence="14" type="ORF">WR25_06062</name>
</gene>
<dbReference type="Proteomes" id="UP000218231">
    <property type="component" value="Unassembled WGS sequence"/>
</dbReference>
<evidence type="ECO:0000256" key="5">
    <source>
        <dbReference type="ARBA" id="ARBA00022741"/>
    </source>
</evidence>
<proteinExistence type="predicted"/>
<evidence type="ECO:0000256" key="4">
    <source>
        <dbReference type="ARBA" id="ARBA00022723"/>
    </source>
</evidence>
<dbReference type="CDD" id="cd00672">
    <property type="entry name" value="CysRS_core"/>
    <property type="match status" value="1"/>
</dbReference>
<accession>A0A2A2LNL1</accession>
<keyword evidence="4" id="KW-0479">Metal-binding</keyword>
<keyword evidence="9" id="KW-0030">Aminoacyl-tRNA synthetase</keyword>
<evidence type="ECO:0000313" key="14">
    <source>
        <dbReference type="EMBL" id="PAV87822.1"/>
    </source>
</evidence>
<evidence type="ECO:0000256" key="1">
    <source>
        <dbReference type="ARBA" id="ARBA00001947"/>
    </source>
</evidence>
<dbReference type="GO" id="GO:0005737">
    <property type="term" value="C:cytoplasm"/>
    <property type="evidence" value="ECO:0007669"/>
    <property type="project" value="TreeGrafter"/>
</dbReference>
<keyword evidence="8" id="KW-0648">Protein biosynthesis</keyword>
<dbReference type="InterPro" id="IPR014729">
    <property type="entry name" value="Rossmann-like_a/b/a_fold"/>
</dbReference>
<dbReference type="InterPro" id="IPR032678">
    <property type="entry name" value="tRNA-synt_1_cat_dom"/>
</dbReference>
<dbReference type="EMBL" id="LIAE01006546">
    <property type="protein sequence ID" value="PAV87822.1"/>
    <property type="molecule type" value="Genomic_DNA"/>
</dbReference>
<keyword evidence="11" id="KW-0175">Coiled coil</keyword>
<dbReference type="InterPro" id="IPR024909">
    <property type="entry name" value="Cys-tRNA/MSH_ligase"/>
</dbReference>
<dbReference type="PANTHER" id="PTHR10890:SF3">
    <property type="entry name" value="CYSTEINE--TRNA LIGASE, CYTOPLASMIC"/>
    <property type="match status" value="1"/>
</dbReference>
<evidence type="ECO:0000256" key="3">
    <source>
        <dbReference type="ARBA" id="ARBA00022598"/>
    </source>
</evidence>
<evidence type="ECO:0000256" key="10">
    <source>
        <dbReference type="ARBA" id="ARBA00031499"/>
    </source>
</evidence>